<reference evidence="9 10" key="1">
    <citation type="submission" date="2019-04" db="EMBL/GenBank/DDBJ databases">
        <title>Taxonomy of novel Haliea sp. from mangrove soil of West Coast of India.</title>
        <authorList>
            <person name="Verma A."/>
            <person name="Kumar P."/>
            <person name="Krishnamurthi S."/>
        </authorList>
    </citation>
    <scope>NUCLEOTIDE SEQUENCE [LARGE SCALE GENOMIC DNA]</scope>
    <source>
        <strain evidence="9 10">SAOS-164</strain>
    </source>
</reference>
<gene>
    <name evidence="9" type="ORF">E4634_01985</name>
</gene>
<comment type="subcellular location">
    <subcellularLocation>
        <location evidence="1">Endomembrane system</location>
        <topology evidence="1">Multi-pass membrane protein</topology>
    </subcellularLocation>
</comment>
<comment type="caution">
    <text evidence="9">The sequence shown here is derived from an EMBL/GenBank/DDBJ whole genome shotgun (WGS) entry which is preliminary data.</text>
</comment>
<evidence type="ECO:0000256" key="1">
    <source>
        <dbReference type="ARBA" id="ARBA00004127"/>
    </source>
</evidence>
<evidence type="ECO:0000256" key="2">
    <source>
        <dbReference type="ARBA" id="ARBA00022692"/>
    </source>
</evidence>
<feature type="transmembrane region" description="Helical" evidence="7">
    <location>
        <begin position="300"/>
        <end position="319"/>
    </location>
</feature>
<dbReference type="GO" id="GO:0008610">
    <property type="term" value="P:lipid biosynthetic process"/>
    <property type="evidence" value="ECO:0007669"/>
    <property type="project" value="InterPro"/>
</dbReference>
<dbReference type="Pfam" id="PF04116">
    <property type="entry name" value="FA_hydroxylase"/>
    <property type="match status" value="1"/>
</dbReference>
<feature type="transmembrane region" description="Helical" evidence="7">
    <location>
        <begin position="50"/>
        <end position="69"/>
    </location>
</feature>
<evidence type="ECO:0000256" key="5">
    <source>
        <dbReference type="ARBA" id="ARBA00023098"/>
    </source>
</evidence>
<feature type="domain" description="Fatty acid hydroxylase" evidence="8">
    <location>
        <begin position="80"/>
        <end position="213"/>
    </location>
</feature>
<evidence type="ECO:0000256" key="4">
    <source>
        <dbReference type="ARBA" id="ARBA00023002"/>
    </source>
</evidence>
<keyword evidence="3 7" id="KW-1133">Transmembrane helix</keyword>
<dbReference type="GO" id="GO:0005506">
    <property type="term" value="F:iron ion binding"/>
    <property type="evidence" value="ECO:0007669"/>
    <property type="project" value="InterPro"/>
</dbReference>
<sequence length="415" mass="46789">MNLVQYAVPFFILAMLVELAWGVSRGRNTYRINDSVGSLSLGVLSQARRFVTLGIGGYVYHLVTEYFSLPLLDAGHWSTWLLALVLYDFCYYWLHRLGHERSILWAAHVAHHQSEEYNLSTALRQTSTGFLLGWVFYVPMYLLGIPAEVVVTAGAINLIYQFWVHTEHIPKLGWYEWVFVTPSNHRVHHAQNDIYMDRNYGGMFILWDRLFGTFQEELAEEPPVFGIRGPLRSFSPLRALTHIYADMARDSWYTRDWRDKLRVWVARTGWRPADVAAANPRPKPELAAFRKYDPAVAARVPLYALFQLVASIALLLWMQSAQLSYAAGFLGWCVLLATLSLAAAWLDGRPARWVLALEGVRLLASALLLVWGADAVSGALLAALAYLVLSAAWLVQLGRSSDCGSRLADAEPLST</sequence>
<evidence type="ECO:0000259" key="8">
    <source>
        <dbReference type="Pfam" id="PF04116"/>
    </source>
</evidence>
<dbReference type="EMBL" id="SRLE01000002">
    <property type="protein sequence ID" value="TGD75680.1"/>
    <property type="molecule type" value="Genomic_DNA"/>
</dbReference>
<dbReference type="RefSeq" id="WP_135440932.1">
    <property type="nucleotide sequence ID" value="NZ_SRLE01000002.1"/>
</dbReference>
<evidence type="ECO:0000256" key="6">
    <source>
        <dbReference type="ARBA" id="ARBA00023136"/>
    </source>
</evidence>
<keyword evidence="10" id="KW-1185">Reference proteome</keyword>
<keyword evidence="4" id="KW-0560">Oxidoreductase</keyword>
<dbReference type="Proteomes" id="UP000298050">
    <property type="component" value="Unassembled WGS sequence"/>
</dbReference>
<feature type="transmembrane region" description="Helical" evidence="7">
    <location>
        <begin position="325"/>
        <end position="346"/>
    </location>
</feature>
<dbReference type="GO" id="GO:0012505">
    <property type="term" value="C:endomembrane system"/>
    <property type="evidence" value="ECO:0007669"/>
    <property type="project" value="UniProtKB-SubCell"/>
</dbReference>
<dbReference type="InterPro" id="IPR006694">
    <property type="entry name" value="Fatty_acid_hydroxylase"/>
</dbReference>
<evidence type="ECO:0000313" key="9">
    <source>
        <dbReference type="EMBL" id="TGD75680.1"/>
    </source>
</evidence>
<name>A0A4Z0M8F1_9GAMM</name>
<evidence type="ECO:0000313" key="10">
    <source>
        <dbReference type="Proteomes" id="UP000298050"/>
    </source>
</evidence>
<feature type="transmembrane region" description="Helical" evidence="7">
    <location>
        <begin position="6"/>
        <end position="23"/>
    </location>
</feature>
<dbReference type="PANTHER" id="PTHR21624:SF1">
    <property type="entry name" value="ALKYLGLYCEROL MONOOXYGENASE"/>
    <property type="match status" value="1"/>
</dbReference>
<keyword evidence="2 7" id="KW-0812">Transmembrane</keyword>
<feature type="transmembrane region" description="Helical" evidence="7">
    <location>
        <begin position="379"/>
        <end position="397"/>
    </location>
</feature>
<feature type="transmembrane region" description="Helical" evidence="7">
    <location>
        <begin position="75"/>
        <end position="94"/>
    </location>
</feature>
<dbReference type="GO" id="GO:0006643">
    <property type="term" value="P:membrane lipid metabolic process"/>
    <property type="evidence" value="ECO:0007669"/>
    <property type="project" value="TreeGrafter"/>
</dbReference>
<dbReference type="OrthoDB" id="9770329at2"/>
<protein>
    <submittedName>
        <fullName evidence="9">Sterol desaturase family protein</fullName>
    </submittedName>
</protein>
<keyword evidence="5" id="KW-0443">Lipid metabolism</keyword>
<proteinExistence type="predicted"/>
<accession>A0A4Z0M8F1</accession>
<dbReference type="GO" id="GO:0016020">
    <property type="term" value="C:membrane"/>
    <property type="evidence" value="ECO:0007669"/>
    <property type="project" value="GOC"/>
</dbReference>
<dbReference type="InterPro" id="IPR051689">
    <property type="entry name" value="Sterol_desaturase/TMEM195"/>
</dbReference>
<keyword evidence="6 7" id="KW-0472">Membrane</keyword>
<evidence type="ECO:0000256" key="3">
    <source>
        <dbReference type="ARBA" id="ARBA00022989"/>
    </source>
</evidence>
<dbReference type="PANTHER" id="PTHR21624">
    <property type="entry name" value="STEROL DESATURASE-RELATED PROTEIN"/>
    <property type="match status" value="1"/>
</dbReference>
<evidence type="ECO:0000256" key="7">
    <source>
        <dbReference type="SAM" id="Phobius"/>
    </source>
</evidence>
<dbReference type="GO" id="GO:0050479">
    <property type="term" value="F:glyceryl-ether monooxygenase activity"/>
    <property type="evidence" value="ECO:0007669"/>
    <property type="project" value="TreeGrafter"/>
</dbReference>
<organism evidence="9 10">
    <name type="scientific">Mangrovimicrobium sediminis</name>
    <dbReference type="NCBI Taxonomy" id="2562682"/>
    <lineage>
        <taxon>Bacteria</taxon>
        <taxon>Pseudomonadati</taxon>
        <taxon>Pseudomonadota</taxon>
        <taxon>Gammaproteobacteria</taxon>
        <taxon>Cellvibrionales</taxon>
        <taxon>Halieaceae</taxon>
        <taxon>Mangrovimicrobium</taxon>
    </lineage>
</organism>
<dbReference type="AlphaFoldDB" id="A0A4Z0M8F1"/>